<keyword evidence="2" id="KW-0255">Endonuclease</keyword>
<dbReference type="PROSITE" id="PS50164">
    <property type="entry name" value="GIY_YIG"/>
    <property type="match status" value="1"/>
</dbReference>
<sequence>MGRPRAALEDVRRIFTDRGHTPTFTDADYVNSQSRLSYVCGSCGSVGGTSAMSMQRYGSTKCKNCKQRVSVEEARARFYAAGHTPTFSDTDYSGVATPLSFICGTCRVESEMPASRVTDNKGQCGHCVNTVGSVPEGKKIMRKGSFKEAKAEAKAKNLRPLFAKTDYAGSAKITLRVACTSCGHEFKTSLSRMRCMTGSGCAKCNITNSRSKKLVTRHGEFTYSEASARYGIKRGTIAARAARGWSGDEVCGITQRAVAGFDPERAAFVYGWWSPKRARYVYIGVTVVSVKHRVSQHISDATSKEGAAFQRLLRAEGADSFEVHTLWTGVLADAQDAERRLIKKHRTCISKGGFNTVVGGSLGSASGSQIEYKGVLYKSARAFSDYLGVPSYWVVDRRKAGDTPEQIAAKAVSRSTHRIIVNGVCYTTRKELCDAYGIKVATFRARVARGFTVEEALCSDDGRTTRWK</sequence>
<evidence type="ECO:0000313" key="2">
    <source>
        <dbReference type="EMBL" id="DAF93992.1"/>
    </source>
</evidence>
<accession>A0A8S5UHN2</accession>
<dbReference type="EMBL" id="BK016090">
    <property type="protein sequence ID" value="DAF94007.1"/>
    <property type="molecule type" value="Genomic_DNA"/>
</dbReference>
<evidence type="ECO:0000259" key="1">
    <source>
        <dbReference type="PROSITE" id="PS50164"/>
    </source>
</evidence>
<name>A0A8S5UHN2_9CAUD</name>
<proteinExistence type="predicted"/>
<dbReference type="EMBL" id="BK016090">
    <property type="protein sequence ID" value="DAF93992.1"/>
    <property type="molecule type" value="Genomic_DNA"/>
</dbReference>
<organism evidence="2">
    <name type="scientific">Myoviridae sp. ctu2j3</name>
    <dbReference type="NCBI Taxonomy" id="2825197"/>
    <lineage>
        <taxon>Viruses</taxon>
        <taxon>Duplodnaviria</taxon>
        <taxon>Heunggongvirae</taxon>
        <taxon>Uroviricota</taxon>
        <taxon>Caudoviricetes</taxon>
    </lineage>
</organism>
<keyword evidence="2" id="KW-0378">Hydrolase</keyword>
<feature type="domain" description="GIY-YIG" evidence="1">
    <location>
        <begin position="265"/>
        <end position="356"/>
    </location>
</feature>
<protein>
    <submittedName>
        <fullName evidence="2">Intron associated endonuclease</fullName>
    </submittedName>
</protein>
<reference evidence="2" key="1">
    <citation type="journal article" date="2021" name="Proc. Natl. Acad. Sci. U.S.A.">
        <title>A Catalog of Tens of Thousands of Viruses from Human Metagenomes Reveals Hidden Associations with Chronic Diseases.</title>
        <authorList>
            <person name="Tisza M.J."/>
            <person name="Buck C.B."/>
        </authorList>
    </citation>
    <scope>NUCLEOTIDE SEQUENCE</scope>
    <source>
        <strain evidence="2">Ctu2j3</strain>
    </source>
</reference>
<dbReference type="SMART" id="SM00465">
    <property type="entry name" value="GIYc"/>
    <property type="match status" value="1"/>
</dbReference>
<dbReference type="GO" id="GO:0004519">
    <property type="term" value="F:endonuclease activity"/>
    <property type="evidence" value="ECO:0007669"/>
    <property type="project" value="UniProtKB-KW"/>
</dbReference>
<dbReference type="InterPro" id="IPR000305">
    <property type="entry name" value="GIY-YIG_endonuc"/>
</dbReference>
<keyword evidence="2" id="KW-0540">Nuclease</keyword>